<evidence type="ECO:0000259" key="1">
    <source>
        <dbReference type="Pfam" id="PF01261"/>
    </source>
</evidence>
<protein>
    <submittedName>
        <fullName evidence="2">Sugar phosphate isomerase/epimerase</fullName>
    </submittedName>
</protein>
<dbReference type="Proteomes" id="UP000264702">
    <property type="component" value="Unassembled WGS sequence"/>
</dbReference>
<dbReference type="SUPFAM" id="SSF51658">
    <property type="entry name" value="Xylose isomerase-like"/>
    <property type="match status" value="1"/>
</dbReference>
<reference evidence="2 3" key="1">
    <citation type="submission" date="2018-08" db="EMBL/GenBank/DDBJ databases">
        <title>Acidipila sp. 4G-K13, an acidobacterium isolated from forest soil.</title>
        <authorList>
            <person name="Gao Z.-H."/>
            <person name="Qiu L.-H."/>
        </authorList>
    </citation>
    <scope>NUCLEOTIDE SEQUENCE [LARGE SCALE GENOMIC DNA]</scope>
    <source>
        <strain evidence="2 3">4G-K13</strain>
    </source>
</reference>
<evidence type="ECO:0000313" key="3">
    <source>
        <dbReference type="Proteomes" id="UP000264702"/>
    </source>
</evidence>
<dbReference type="RefSeq" id="WP_117299934.1">
    <property type="nucleotide sequence ID" value="NZ_QVQT02000004.1"/>
</dbReference>
<evidence type="ECO:0000313" key="2">
    <source>
        <dbReference type="EMBL" id="RFU16011.1"/>
    </source>
</evidence>
<keyword evidence="2" id="KW-0413">Isomerase</keyword>
<dbReference type="Pfam" id="PF01261">
    <property type="entry name" value="AP_endonuc_2"/>
    <property type="match status" value="1"/>
</dbReference>
<dbReference type="InterPro" id="IPR036237">
    <property type="entry name" value="Xyl_isomerase-like_sf"/>
</dbReference>
<dbReference type="PANTHER" id="PTHR12110">
    <property type="entry name" value="HYDROXYPYRUVATE ISOMERASE"/>
    <property type="match status" value="1"/>
</dbReference>
<dbReference type="Gene3D" id="3.20.20.150">
    <property type="entry name" value="Divalent-metal-dependent TIM barrel enzymes"/>
    <property type="match status" value="1"/>
</dbReference>
<dbReference type="PANTHER" id="PTHR12110:SF21">
    <property type="entry name" value="XYLOSE ISOMERASE-LIKE TIM BARREL DOMAIN-CONTAINING PROTEIN"/>
    <property type="match status" value="1"/>
</dbReference>
<sequence length="272" mass="30695">MLKAISSHVFLRHRLHPGLLDLFARAGAQGVELFAARQHFNYTRRSDVSELAEWFRSNPVEPFSMHAPLFPDFEMGRGGAPAVNVIHPEKSRRIDAMDEIRRALEAAELIPFRFLIVHLGEREDTWSPRTLEHSLTALEHLRAFANPLGVKLLIENLQGDVTKPQHILEILTTGHFTDIGVCLDVGHAHLDDGVAPTLSELRSHIRSSHLHDNKGDKDTHLWPGDGTIVWDETMNELKTAPQTPAGVLEIHYNLDDSPEAVEQKTRKIFESF</sequence>
<organism evidence="2 3">
    <name type="scientific">Paracidobacterium acidisoli</name>
    <dbReference type="NCBI Taxonomy" id="2303751"/>
    <lineage>
        <taxon>Bacteria</taxon>
        <taxon>Pseudomonadati</taxon>
        <taxon>Acidobacteriota</taxon>
        <taxon>Terriglobia</taxon>
        <taxon>Terriglobales</taxon>
        <taxon>Acidobacteriaceae</taxon>
        <taxon>Paracidobacterium</taxon>
    </lineage>
</organism>
<comment type="caution">
    <text evidence="2">The sequence shown here is derived from an EMBL/GenBank/DDBJ whole genome shotgun (WGS) entry which is preliminary data.</text>
</comment>
<dbReference type="GO" id="GO:0016853">
    <property type="term" value="F:isomerase activity"/>
    <property type="evidence" value="ECO:0007669"/>
    <property type="project" value="UniProtKB-KW"/>
</dbReference>
<dbReference type="OrthoDB" id="9801960at2"/>
<feature type="domain" description="Xylose isomerase-like TIM barrel" evidence="1">
    <location>
        <begin position="21"/>
        <end position="258"/>
    </location>
</feature>
<proteinExistence type="predicted"/>
<dbReference type="InterPro" id="IPR050312">
    <property type="entry name" value="IolE/XylAMocC-like"/>
</dbReference>
<name>A0A372IMP5_9BACT</name>
<dbReference type="AlphaFoldDB" id="A0A372IMP5"/>
<keyword evidence="3" id="KW-1185">Reference proteome</keyword>
<dbReference type="InterPro" id="IPR013022">
    <property type="entry name" value="Xyl_isomerase-like_TIM-brl"/>
</dbReference>
<gene>
    <name evidence="2" type="ORF">D0Y96_11275</name>
</gene>
<accession>A0A372IMP5</accession>
<dbReference type="EMBL" id="QVQT01000004">
    <property type="protein sequence ID" value="RFU16011.1"/>
    <property type="molecule type" value="Genomic_DNA"/>
</dbReference>